<evidence type="ECO:0000256" key="5">
    <source>
        <dbReference type="SAM" id="MobiDB-lite"/>
    </source>
</evidence>
<dbReference type="InterPro" id="IPR050547">
    <property type="entry name" value="DEAD_box_RNA_helicases"/>
</dbReference>
<dbReference type="CDD" id="cd18787">
    <property type="entry name" value="SF2_C_DEAD"/>
    <property type="match status" value="1"/>
</dbReference>
<dbReference type="SUPFAM" id="SSF52540">
    <property type="entry name" value="P-loop containing nucleoside triphosphate hydrolases"/>
    <property type="match status" value="1"/>
</dbReference>
<evidence type="ECO:0000313" key="9">
    <source>
        <dbReference type="Proteomes" id="UP000322524"/>
    </source>
</evidence>
<dbReference type="Gene3D" id="3.40.50.300">
    <property type="entry name" value="P-loop containing nucleotide triphosphate hydrolases"/>
    <property type="match status" value="2"/>
</dbReference>
<evidence type="ECO:0000259" key="6">
    <source>
        <dbReference type="PROSITE" id="PS51192"/>
    </source>
</evidence>
<dbReference type="PROSITE" id="PS51194">
    <property type="entry name" value="HELICASE_CTER"/>
    <property type="match status" value="1"/>
</dbReference>
<dbReference type="PANTHER" id="PTHR47963:SF7">
    <property type="entry name" value="ATP-DEPENDENT RNA HELICASE YFML-RELATED"/>
    <property type="match status" value="1"/>
</dbReference>
<sequence>MSTTFINTLQPFIQNIWENSEFVAATPVQEQAIPVILEGKDLLVESPTGTGKTLAYLLPIIERIDLSKQHPQALIVAPSKELAMQILEQIQKWTEGSEITGASFIGGANVKRQIEKLKKRPHILVGTPGRLQELIQMKKIKMHEVQTIVMDEADQLFVPEHKKTIENIIKSSMQERQLLLFSATLKEETEKQAVDLLKEPLVIKVTKADLPPARVEHLYTVVDQRDKANVLANLLREPGIKALAFVRDIGNLAVLTEKLIYKQLNVGFLHSESSKQERENAMKNFRKDEYPVLLATDVAARGLDIKELSHVIHYDLPEEVESYVHRSGRTGRQGAEGTVISIVSEREERRLKQFARELGLILEKRVVFGGKLVGEDQLKPGKSGSGGGRGKAGSAKKSVGKKANGTKGSFGQQKTSAKAGVVSGSSKGGQNAKPKKQGLKKQGKKK</sequence>
<feature type="region of interest" description="Disordered" evidence="5">
    <location>
        <begin position="374"/>
        <end position="446"/>
    </location>
</feature>
<dbReference type="GO" id="GO:0005829">
    <property type="term" value="C:cytosol"/>
    <property type="evidence" value="ECO:0007669"/>
    <property type="project" value="TreeGrafter"/>
</dbReference>
<dbReference type="GO" id="GO:0005524">
    <property type="term" value="F:ATP binding"/>
    <property type="evidence" value="ECO:0007669"/>
    <property type="project" value="UniProtKB-KW"/>
</dbReference>
<dbReference type="GO" id="GO:0033592">
    <property type="term" value="F:RNA strand annealing activity"/>
    <property type="evidence" value="ECO:0007669"/>
    <property type="project" value="TreeGrafter"/>
</dbReference>
<dbReference type="GO" id="GO:0009409">
    <property type="term" value="P:response to cold"/>
    <property type="evidence" value="ECO:0007669"/>
    <property type="project" value="TreeGrafter"/>
</dbReference>
<feature type="compositionally biased region" description="Basic residues" evidence="5">
    <location>
        <begin position="433"/>
        <end position="446"/>
    </location>
</feature>
<dbReference type="Pfam" id="PF00270">
    <property type="entry name" value="DEAD"/>
    <property type="match status" value="1"/>
</dbReference>
<dbReference type="GO" id="GO:0016787">
    <property type="term" value="F:hydrolase activity"/>
    <property type="evidence" value="ECO:0007669"/>
    <property type="project" value="UniProtKB-KW"/>
</dbReference>
<dbReference type="SMART" id="SM00490">
    <property type="entry name" value="HELICc"/>
    <property type="match status" value="1"/>
</dbReference>
<dbReference type="InterPro" id="IPR011545">
    <property type="entry name" value="DEAD/DEAH_box_helicase_dom"/>
</dbReference>
<reference evidence="8 9" key="1">
    <citation type="submission" date="2019-08" db="EMBL/GenBank/DDBJ databases">
        <title>Bacillus genomes from the desert of Cuatro Cienegas, Coahuila.</title>
        <authorList>
            <person name="Olmedo-Alvarez G."/>
        </authorList>
    </citation>
    <scope>NUCLEOTIDE SEQUENCE [LARGE SCALE GENOMIC DNA]</scope>
    <source>
        <strain evidence="8 9">CH28_1T</strain>
    </source>
</reference>
<dbReference type="PROSITE" id="PS51192">
    <property type="entry name" value="HELICASE_ATP_BIND_1"/>
    <property type="match status" value="1"/>
</dbReference>
<dbReference type="InterPro" id="IPR001650">
    <property type="entry name" value="Helicase_C-like"/>
</dbReference>
<keyword evidence="1" id="KW-0547">Nucleotide-binding</keyword>
<dbReference type="InterPro" id="IPR044742">
    <property type="entry name" value="DEAD/DEAH_RhlB"/>
</dbReference>
<dbReference type="GO" id="GO:0005840">
    <property type="term" value="C:ribosome"/>
    <property type="evidence" value="ECO:0007669"/>
    <property type="project" value="TreeGrafter"/>
</dbReference>
<dbReference type="InterPro" id="IPR027417">
    <property type="entry name" value="P-loop_NTPase"/>
</dbReference>
<evidence type="ECO:0000256" key="3">
    <source>
        <dbReference type="ARBA" id="ARBA00022806"/>
    </source>
</evidence>
<dbReference type="RefSeq" id="WP_148988684.1">
    <property type="nucleotide sequence ID" value="NZ_VTEV01000005.1"/>
</dbReference>
<dbReference type="Pfam" id="PF00271">
    <property type="entry name" value="Helicase_C"/>
    <property type="match status" value="1"/>
</dbReference>
<dbReference type="AlphaFoldDB" id="A0A5D4SVZ2"/>
<name>A0A5D4SVZ2_9BACI</name>
<evidence type="ECO:0000259" key="7">
    <source>
        <dbReference type="PROSITE" id="PS51194"/>
    </source>
</evidence>
<dbReference type="OrthoDB" id="9805696at2"/>
<feature type="domain" description="Helicase C-terminal" evidence="7">
    <location>
        <begin position="214"/>
        <end position="379"/>
    </location>
</feature>
<dbReference type="STRING" id="79883.GCA_001636495_04160"/>
<evidence type="ECO:0000256" key="4">
    <source>
        <dbReference type="ARBA" id="ARBA00022840"/>
    </source>
</evidence>
<feature type="domain" description="Helicase ATP-binding" evidence="6">
    <location>
        <begin position="33"/>
        <end position="203"/>
    </location>
</feature>
<organism evidence="8 9">
    <name type="scientific">Sutcliffiella horikoshii</name>
    <dbReference type="NCBI Taxonomy" id="79883"/>
    <lineage>
        <taxon>Bacteria</taxon>
        <taxon>Bacillati</taxon>
        <taxon>Bacillota</taxon>
        <taxon>Bacilli</taxon>
        <taxon>Bacillales</taxon>
        <taxon>Bacillaceae</taxon>
        <taxon>Sutcliffiella</taxon>
    </lineage>
</organism>
<keyword evidence="2" id="KW-0378">Hydrolase</keyword>
<evidence type="ECO:0000256" key="2">
    <source>
        <dbReference type="ARBA" id="ARBA00022801"/>
    </source>
</evidence>
<dbReference type="GO" id="GO:0003724">
    <property type="term" value="F:RNA helicase activity"/>
    <property type="evidence" value="ECO:0007669"/>
    <property type="project" value="TreeGrafter"/>
</dbReference>
<feature type="compositionally biased region" description="Low complexity" evidence="5">
    <location>
        <begin position="392"/>
        <end position="405"/>
    </location>
</feature>
<accession>A0A5D4SVZ2</accession>
<comment type="caution">
    <text evidence="8">The sequence shown here is derived from an EMBL/GenBank/DDBJ whole genome shotgun (WGS) entry which is preliminary data.</text>
</comment>
<feature type="compositionally biased region" description="Polar residues" evidence="5">
    <location>
        <begin position="406"/>
        <end position="415"/>
    </location>
</feature>
<proteinExistence type="predicted"/>
<keyword evidence="3 8" id="KW-0347">Helicase</keyword>
<evidence type="ECO:0000256" key="1">
    <source>
        <dbReference type="ARBA" id="ARBA00022741"/>
    </source>
</evidence>
<dbReference type="PANTHER" id="PTHR47963">
    <property type="entry name" value="DEAD-BOX ATP-DEPENDENT RNA HELICASE 47, MITOCHONDRIAL"/>
    <property type="match status" value="1"/>
</dbReference>
<gene>
    <name evidence="8" type="ORF">FZC76_13415</name>
</gene>
<dbReference type="EMBL" id="VTEV01000005">
    <property type="protein sequence ID" value="TYS67573.1"/>
    <property type="molecule type" value="Genomic_DNA"/>
</dbReference>
<feature type="compositionally biased region" description="Low complexity" evidence="5">
    <location>
        <begin position="416"/>
        <end position="429"/>
    </location>
</feature>
<dbReference type="InterPro" id="IPR014001">
    <property type="entry name" value="Helicase_ATP-bd"/>
</dbReference>
<dbReference type="CDD" id="cd00268">
    <property type="entry name" value="DEADc"/>
    <property type="match status" value="1"/>
</dbReference>
<evidence type="ECO:0000313" key="8">
    <source>
        <dbReference type="EMBL" id="TYS67573.1"/>
    </source>
</evidence>
<dbReference type="Proteomes" id="UP000322524">
    <property type="component" value="Unassembled WGS sequence"/>
</dbReference>
<protein>
    <submittedName>
        <fullName evidence="8">DEAD/DEAH box helicase</fullName>
    </submittedName>
</protein>
<dbReference type="SMART" id="SM00487">
    <property type="entry name" value="DEXDc"/>
    <property type="match status" value="1"/>
</dbReference>
<keyword evidence="4" id="KW-0067">ATP-binding</keyword>